<dbReference type="CDD" id="cd00609">
    <property type="entry name" value="AAT_like"/>
    <property type="match status" value="1"/>
</dbReference>
<dbReference type="Gene3D" id="3.40.640.10">
    <property type="entry name" value="Type I PLP-dependent aspartate aminotransferase-like (Major domain)"/>
    <property type="match status" value="1"/>
</dbReference>
<dbReference type="InterPro" id="IPR051446">
    <property type="entry name" value="HTH_trans_reg/aminotransferase"/>
</dbReference>
<dbReference type="InterPro" id="IPR000524">
    <property type="entry name" value="Tscrpt_reg_HTH_GntR"/>
</dbReference>
<evidence type="ECO:0000259" key="6">
    <source>
        <dbReference type="PROSITE" id="PS50949"/>
    </source>
</evidence>
<keyword evidence="2" id="KW-0663">Pyridoxal phosphate</keyword>
<dbReference type="AlphaFoldDB" id="A0A6M1LM90"/>
<dbReference type="GO" id="GO:0003677">
    <property type="term" value="F:DNA binding"/>
    <property type="evidence" value="ECO:0007669"/>
    <property type="project" value="UniProtKB-KW"/>
</dbReference>
<dbReference type="Pfam" id="PF00155">
    <property type="entry name" value="Aminotran_1_2"/>
    <property type="match status" value="1"/>
</dbReference>
<dbReference type="GO" id="GO:0030170">
    <property type="term" value="F:pyridoxal phosphate binding"/>
    <property type="evidence" value="ECO:0007669"/>
    <property type="project" value="InterPro"/>
</dbReference>
<dbReference type="InterPro" id="IPR036388">
    <property type="entry name" value="WH-like_DNA-bd_sf"/>
</dbReference>
<reference evidence="7 8" key="1">
    <citation type="submission" date="2020-02" db="EMBL/GenBank/DDBJ databases">
        <authorList>
            <person name="Kim H.M."/>
            <person name="Jeon C.O."/>
        </authorList>
    </citation>
    <scope>NUCLEOTIDE SEQUENCE [LARGE SCALE GENOMIC DNA]</scope>
    <source>
        <strain evidence="7 8">PeD5</strain>
    </source>
</reference>
<evidence type="ECO:0000256" key="1">
    <source>
        <dbReference type="ARBA" id="ARBA00005384"/>
    </source>
</evidence>
<sequence>MKQDGIGQRIVAAIRRRIEAGEDAPGAPMPSSRALAAEWGVSRTTVTAAYDQLVAEGYLEVRPGARPRVATGLGRGARGAPAAAPGSGARLSAFGKRLAALPPLPPAGMDGLAADFRYGELSARDFPRLAWRQAVTAAVLRSPPILRYGDPAGSPRLRAALQGYLWRARGLRCAASQIIVVNGSQQGIDLAARLLLDPGDAVVMEEPGYALARHAFAALGARVLPVTVDGEGLRTAGLPPARLAYVTPSHQYPLGAVLSAARRRELLAWAKGCGAQVIEDDYDSEYRYDIAPVPPLQAMDEEGRVLYLGTASKTLSPTLRLGWLVVPPGLVEPFTQARRLADRHAPALEQEALATLIEEGAYERHIRRARRLNAERRAALLAALARYLGDSVVVEGAEAGLHVVAWLLDVPAERAAALVATGRAAGIGLHPVTPLFAEGVPGRVGLVMGYAGLEVAAIERGVGVLAEVVRGVG</sequence>
<evidence type="ECO:0000256" key="2">
    <source>
        <dbReference type="ARBA" id="ARBA00022898"/>
    </source>
</evidence>
<evidence type="ECO:0000256" key="4">
    <source>
        <dbReference type="ARBA" id="ARBA00023125"/>
    </source>
</evidence>
<dbReference type="Proteomes" id="UP000475385">
    <property type="component" value="Unassembled WGS sequence"/>
</dbReference>
<dbReference type="InterPro" id="IPR004839">
    <property type="entry name" value="Aminotransferase_I/II_large"/>
</dbReference>
<dbReference type="GO" id="GO:0008483">
    <property type="term" value="F:transaminase activity"/>
    <property type="evidence" value="ECO:0007669"/>
    <property type="project" value="UniProtKB-KW"/>
</dbReference>
<dbReference type="CDD" id="cd07377">
    <property type="entry name" value="WHTH_GntR"/>
    <property type="match status" value="1"/>
</dbReference>
<feature type="domain" description="HTH gntR-type" evidence="6">
    <location>
        <begin position="4"/>
        <end position="72"/>
    </location>
</feature>
<dbReference type="GO" id="GO:0003700">
    <property type="term" value="F:DNA-binding transcription factor activity"/>
    <property type="evidence" value="ECO:0007669"/>
    <property type="project" value="InterPro"/>
</dbReference>
<keyword evidence="7" id="KW-0032">Aminotransferase</keyword>
<dbReference type="EMBL" id="JAAIKB010000005">
    <property type="protein sequence ID" value="NGM21182.1"/>
    <property type="molecule type" value="Genomic_DNA"/>
</dbReference>
<dbReference type="RefSeq" id="WP_164695085.1">
    <property type="nucleotide sequence ID" value="NZ_JAAIKB010000005.1"/>
</dbReference>
<dbReference type="InterPro" id="IPR036390">
    <property type="entry name" value="WH_DNA-bd_sf"/>
</dbReference>
<dbReference type="PANTHER" id="PTHR46577">
    <property type="entry name" value="HTH-TYPE TRANSCRIPTIONAL REGULATORY PROTEIN GABR"/>
    <property type="match status" value="1"/>
</dbReference>
<keyword evidence="5" id="KW-0804">Transcription</keyword>
<dbReference type="SMART" id="SM00345">
    <property type="entry name" value="HTH_GNTR"/>
    <property type="match status" value="1"/>
</dbReference>
<comment type="caution">
    <text evidence="7">The sequence shown here is derived from an EMBL/GenBank/DDBJ whole genome shotgun (WGS) entry which is preliminary data.</text>
</comment>
<accession>A0A6M1LM90</accession>
<dbReference type="PROSITE" id="PS50949">
    <property type="entry name" value="HTH_GNTR"/>
    <property type="match status" value="1"/>
</dbReference>
<dbReference type="PANTHER" id="PTHR46577:SF1">
    <property type="entry name" value="HTH-TYPE TRANSCRIPTIONAL REGULATORY PROTEIN GABR"/>
    <property type="match status" value="1"/>
</dbReference>
<protein>
    <submittedName>
        <fullName evidence="7">PLP-dependent aminotransferase family protein</fullName>
    </submittedName>
</protein>
<dbReference type="PRINTS" id="PR00035">
    <property type="entry name" value="HTHGNTR"/>
</dbReference>
<dbReference type="Gene3D" id="1.10.10.10">
    <property type="entry name" value="Winged helix-like DNA-binding domain superfamily/Winged helix DNA-binding domain"/>
    <property type="match status" value="1"/>
</dbReference>
<dbReference type="SUPFAM" id="SSF53383">
    <property type="entry name" value="PLP-dependent transferases"/>
    <property type="match status" value="1"/>
</dbReference>
<name>A0A6M1LM90_9PROT</name>
<keyword evidence="8" id="KW-1185">Reference proteome</keyword>
<reference evidence="7 8" key="2">
    <citation type="submission" date="2020-03" db="EMBL/GenBank/DDBJ databases">
        <title>Roseomonas stagni sp. nov., isolated from pond water in Japan.</title>
        <authorList>
            <person name="Furuhata K."/>
            <person name="Miyamoto H."/>
            <person name="Goto K."/>
        </authorList>
    </citation>
    <scope>NUCLEOTIDE SEQUENCE [LARGE SCALE GENOMIC DNA]</scope>
    <source>
        <strain evidence="7 8">PeD5</strain>
    </source>
</reference>
<organism evidence="7 8">
    <name type="scientific">Falsiroseomonas algicola</name>
    <dbReference type="NCBI Taxonomy" id="2716930"/>
    <lineage>
        <taxon>Bacteria</taxon>
        <taxon>Pseudomonadati</taxon>
        <taxon>Pseudomonadota</taxon>
        <taxon>Alphaproteobacteria</taxon>
        <taxon>Acetobacterales</taxon>
        <taxon>Roseomonadaceae</taxon>
        <taxon>Falsiroseomonas</taxon>
    </lineage>
</organism>
<evidence type="ECO:0000256" key="5">
    <source>
        <dbReference type="ARBA" id="ARBA00023163"/>
    </source>
</evidence>
<dbReference type="Pfam" id="PF00392">
    <property type="entry name" value="GntR"/>
    <property type="match status" value="1"/>
</dbReference>
<keyword evidence="7" id="KW-0808">Transferase</keyword>
<dbReference type="SUPFAM" id="SSF46785">
    <property type="entry name" value="Winged helix' DNA-binding domain"/>
    <property type="match status" value="1"/>
</dbReference>
<evidence type="ECO:0000313" key="8">
    <source>
        <dbReference type="Proteomes" id="UP000475385"/>
    </source>
</evidence>
<proteinExistence type="inferred from homology"/>
<keyword evidence="4" id="KW-0238">DNA-binding</keyword>
<comment type="similarity">
    <text evidence="1">In the C-terminal section; belongs to the class-I pyridoxal-phosphate-dependent aminotransferase family.</text>
</comment>
<dbReference type="InterPro" id="IPR015424">
    <property type="entry name" value="PyrdxlP-dep_Trfase"/>
</dbReference>
<keyword evidence="3" id="KW-0805">Transcription regulation</keyword>
<dbReference type="InterPro" id="IPR015421">
    <property type="entry name" value="PyrdxlP-dep_Trfase_major"/>
</dbReference>
<evidence type="ECO:0000256" key="3">
    <source>
        <dbReference type="ARBA" id="ARBA00023015"/>
    </source>
</evidence>
<evidence type="ECO:0000313" key="7">
    <source>
        <dbReference type="EMBL" id="NGM21182.1"/>
    </source>
</evidence>
<gene>
    <name evidence="7" type="ORF">G3576_14250</name>
</gene>